<dbReference type="PANTHER" id="PTHR38011:SF11">
    <property type="entry name" value="2,5-DIAMINO-6-RIBOSYLAMINO-4(3H)-PYRIMIDINONE 5'-PHOSPHATE REDUCTASE"/>
    <property type="match status" value="1"/>
</dbReference>
<dbReference type="AlphaFoldDB" id="A0A1G7IG81"/>
<proteinExistence type="predicted"/>
<accession>A0A1G7IG81</accession>
<dbReference type="GO" id="GO:0009231">
    <property type="term" value="P:riboflavin biosynthetic process"/>
    <property type="evidence" value="ECO:0007669"/>
    <property type="project" value="InterPro"/>
</dbReference>
<dbReference type="InterPro" id="IPR050765">
    <property type="entry name" value="Riboflavin_Biosynth_HTPR"/>
</dbReference>
<reference evidence="3" key="1">
    <citation type="submission" date="2016-10" db="EMBL/GenBank/DDBJ databases">
        <authorList>
            <person name="Varghese N."/>
            <person name="Submissions S."/>
        </authorList>
    </citation>
    <scope>NUCLEOTIDE SEQUENCE [LARGE SCALE GENOMIC DNA]</scope>
    <source>
        <strain evidence="3">GAS232</strain>
    </source>
</reference>
<dbReference type="InterPro" id="IPR002734">
    <property type="entry name" value="RibDG_C"/>
</dbReference>
<evidence type="ECO:0000313" key="2">
    <source>
        <dbReference type="EMBL" id="SDF11625.1"/>
    </source>
</evidence>
<protein>
    <submittedName>
        <fullName evidence="2">Dihydrofolate reductase</fullName>
    </submittedName>
</protein>
<evidence type="ECO:0000313" key="3">
    <source>
        <dbReference type="Proteomes" id="UP000182427"/>
    </source>
</evidence>
<dbReference type="EMBL" id="LT629690">
    <property type="protein sequence ID" value="SDF11625.1"/>
    <property type="molecule type" value="Genomic_DNA"/>
</dbReference>
<name>A0A1G7IG81_9BACT</name>
<sequence>MRKVQYGVAVSLDGYIAGPNGEVDWITIDPEIDFTAIWAQFDTLLMGRKTYEAAMQRLGRSTFSGKSVFVFSKNLVTKDHPGVTIVPELTSSWIRSLKNQSGKDIWLMGGGTLFRHLLDLGEVDSISATIIPVLLGSGTPLMPSPYSPTMLTLSTHRVYKSGIISAIYEIRK</sequence>
<feature type="domain" description="Bacterial bifunctional deaminase-reductase C-terminal" evidence="1">
    <location>
        <begin position="2"/>
        <end position="164"/>
    </location>
</feature>
<gene>
    <name evidence="2" type="ORF">SAMN05444167_1436</name>
</gene>
<evidence type="ECO:0000259" key="1">
    <source>
        <dbReference type="Pfam" id="PF01872"/>
    </source>
</evidence>
<dbReference type="Gene3D" id="3.40.430.10">
    <property type="entry name" value="Dihydrofolate Reductase, subunit A"/>
    <property type="match status" value="1"/>
</dbReference>
<dbReference type="SUPFAM" id="SSF53597">
    <property type="entry name" value="Dihydrofolate reductase-like"/>
    <property type="match status" value="1"/>
</dbReference>
<dbReference type="Proteomes" id="UP000182427">
    <property type="component" value="Chromosome I"/>
</dbReference>
<keyword evidence="3" id="KW-1185">Reference proteome</keyword>
<dbReference type="PANTHER" id="PTHR38011">
    <property type="entry name" value="DIHYDROFOLATE REDUCTASE FAMILY PROTEIN (AFU_ORTHOLOGUE AFUA_8G06820)"/>
    <property type="match status" value="1"/>
</dbReference>
<dbReference type="InterPro" id="IPR024072">
    <property type="entry name" value="DHFR-like_dom_sf"/>
</dbReference>
<organism evidence="2 3">
    <name type="scientific">Terriglobus roseus</name>
    <dbReference type="NCBI Taxonomy" id="392734"/>
    <lineage>
        <taxon>Bacteria</taxon>
        <taxon>Pseudomonadati</taxon>
        <taxon>Acidobacteriota</taxon>
        <taxon>Terriglobia</taxon>
        <taxon>Terriglobales</taxon>
        <taxon>Acidobacteriaceae</taxon>
        <taxon>Terriglobus</taxon>
    </lineage>
</organism>
<dbReference type="OrthoDB" id="195113at2"/>
<dbReference type="RefSeq" id="WP_083344530.1">
    <property type="nucleotide sequence ID" value="NZ_LT629690.1"/>
</dbReference>
<dbReference type="GO" id="GO:0008703">
    <property type="term" value="F:5-amino-6-(5-phosphoribosylamino)uracil reductase activity"/>
    <property type="evidence" value="ECO:0007669"/>
    <property type="project" value="InterPro"/>
</dbReference>
<dbReference type="Pfam" id="PF01872">
    <property type="entry name" value="RibD_C"/>
    <property type="match status" value="1"/>
</dbReference>